<evidence type="ECO:0000256" key="10">
    <source>
        <dbReference type="ARBA" id="ARBA00023239"/>
    </source>
</evidence>
<dbReference type="GO" id="GO:0000287">
    <property type="term" value="F:magnesium ion binding"/>
    <property type="evidence" value="ECO:0007669"/>
    <property type="project" value="UniProtKB-UniRule"/>
</dbReference>
<comment type="pathway">
    <text evidence="1 12">Carbohydrate degradation; glycolysis; pyruvate from D-glyceraldehyde 3-phosphate: step 4/5.</text>
</comment>
<evidence type="ECO:0000256" key="7">
    <source>
        <dbReference type="ARBA" id="ARBA00022723"/>
    </source>
</evidence>
<dbReference type="InterPro" id="IPR036849">
    <property type="entry name" value="Enolase-like_C_sf"/>
</dbReference>
<dbReference type="FunFam" id="3.20.20.120:FF:000001">
    <property type="entry name" value="Enolase"/>
    <property type="match status" value="1"/>
</dbReference>
<comment type="catalytic activity">
    <reaction evidence="12">
        <text>(2R)-2-phosphoglycerate = phosphoenolpyruvate + H2O</text>
        <dbReference type="Rhea" id="RHEA:10164"/>
        <dbReference type="ChEBI" id="CHEBI:15377"/>
        <dbReference type="ChEBI" id="CHEBI:58289"/>
        <dbReference type="ChEBI" id="CHEBI:58702"/>
        <dbReference type="EC" id="4.2.1.11"/>
    </reaction>
</comment>
<feature type="binding site" evidence="12">
    <location>
        <position position="395"/>
    </location>
    <ligand>
        <name>(2R)-2-phosphoglycerate</name>
        <dbReference type="ChEBI" id="CHEBI:58289"/>
    </ligand>
</feature>
<protein>
    <recommendedName>
        <fullName evidence="4 12">Enolase</fullName>
        <ecNumber evidence="3 12">4.2.1.11</ecNumber>
    </recommendedName>
    <alternativeName>
        <fullName evidence="12">2-phospho-D-glycerate hydro-lyase</fullName>
    </alternativeName>
    <alternativeName>
        <fullName evidence="12">2-phosphoglycerate dehydratase</fullName>
    </alternativeName>
</protein>
<dbReference type="PIRSF" id="PIRSF001400">
    <property type="entry name" value="Enolase"/>
    <property type="match status" value="1"/>
</dbReference>
<feature type="binding site" evidence="12">
    <location>
        <position position="344"/>
    </location>
    <ligand>
        <name>(2R)-2-phosphoglycerate</name>
        <dbReference type="ChEBI" id="CHEBI:58289"/>
    </ligand>
</feature>
<evidence type="ECO:0000256" key="15">
    <source>
        <dbReference type="PIRSR" id="PIRSR001400-3"/>
    </source>
</evidence>
<dbReference type="SUPFAM" id="SSF51604">
    <property type="entry name" value="Enolase C-terminal domain-like"/>
    <property type="match status" value="1"/>
</dbReference>
<keyword evidence="10 12" id="KW-0456">Lyase</keyword>
<dbReference type="GO" id="GO:0006096">
    <property type="term" value="P:glycolytic process"/>
    <property type="evidence" value="ECO:0007669"/>
    <property type="project" value="UniProtKB-UniRule"/>
</dbReference>
<evidence type="ECO:0000259" key="17">
    <source>
        <dbReference type="SMART" id="SM01193"/>
    </source>
</evidence>
<dbReference type="OrthoDB" id="9804716at2"/>
<dbReference type="Gene3D" id="3.30.390.10">
    <property type="entry name" value="Enolase-like, N-terminal domain"/>
    <property type="match status" value="1"/>
</dbReference>
<feature type="binding site" evidence="14">
    <location>
        <position position="292"/>
    </location>
    <ligand>
        <name>substrate</name>
    </ligand>
</feature>
<dbReference type="FunFam" id="3.30.390.10:FF:000001">
    <property type="entry name" value="Enolase"/>
    <property type="match status" value="1"/>
</dbReference>
<dbReference type="GO" id="GO:0000015">
    <property type="term" value="C:phosphopyruvate hydratase complex"/>
    <property type="evidence" value="ECO:0007669"/>
    <property type="project" value="InterPro"/>
</dbReference>
<feature type="binding site" evidence="14">
    <location>
        <position position="159"/>
    </location>
    <ligand>
        <name>substrate</name>
    </ligand>
</feature>
<feature type="binding site" evidence="14">
    <location>
        <begin position="371"/>
        <end position="374"/>
    </location>
    <ligand>
        <name>substrate</name>
    </ligand>
</feature>
<dbReference type="RefSeq" id="WP_036793328.1">
    <property type="nucleotide sequence ID" value="NZ_JAUZMV010000001.1"/>
</dbReference>
<comment type="function">
    <text evidence="11 12">Catalyzes the reversible conversion of 2-phosphoglycerate (2-PG) into phosphoenolpyruvate (PEP). It is essential for the degradation of carbohydrates via glycolysis.</text>
</comment>
<feature type="active site" description="Proton acceptor" evidence="12 13">
    <location>
        <position position="344"/>
    </location>
</feature>
<feature type="active site" description="Proton donor" evidence="12 13">
    <location>
        <position position="209"/>
    </location>
</feature>
<dbReference type="InterPro" id="IPR020809">
    <property type="entry name" value="Enolase_CS"/>
</dbReference>
<evidence type="ECO:0000256" key="13">
    <source>
        <dbReference type="PIRSR" id="PIRSR001400-1"/>
    </source>
</evidence>
<dbReference type="Pfam" id="PF03952">
    <property type="entry name" value="Enolase_N"/>
    <property type="match status" value="1"/>
</dbReference>
<dbReference type="GO" id="GO:0005576">
    <property type="term" value="C:extracellular region"/>
    <property type="evidence" value="ECO:0007669"/>
    <property type="project" value="UniProtKB-SubCell"/>
</dbReference>
<dbReference type="InterPro" id="IPR029017">
    <property type="entry name" value="Enolase-like_N"/>
</dbReference>
<dbReference type="SFLD" id="SFLDF00002">
    <property type="entry name" value="enolase"/>
    <property type="match status" value="1"/>
</dbReference>
<dbReference type="InterPro" id="IPR020811">
    <property type="entry name" value="Enolase_N"/>
</dbReference>
<dbReference type="UniPathway" id="UPA00109">
    <property type="reaction ID" value="UER00187"/>
</dbReference>
<dbReference type="SMART" id="SM01193">
    <property type="entry name" value="Enolase_N"/>
    <property type="match status" value="1"/>
</dbReference>
<sequence length="434" mass="46000">MSKIVKVLAREIIDSRGNPTIEAEVHLEGGFVGMAAAPSGASTGSREALELRDGDKSRFLGKGVLKAVAAANGPIAEVLMGKDATDQAAIDQLMIDLDGTENKSNFGANAILAVSLANAKAAAASKGMPLYEHIAELNGTAGQFSMPLPMMNIINGGEHADNTVDIQEFMIQPVGAKSLREAVRMGSEVFHSLAKVLKSKGMSTAVGDEGGFAPNLESNEAALKAIKEAVEAAGYELGTDITLAMDCAASEFYNKEQGIYDLKGEGKQFTSEEFNFFLKDLVDKFPAIVSIEDGLDESDWAGFKHQTELLGDKIQLVGDDLFVTNTKIFAEGIEKGITNSILIKLNQIGSLTETLACIKMAKDAGYTAVISHRSGETEDATIADLAVGTAAGQIKTGSMSRSDRVAKYNQLIRIEEALGERAIFNGLKEVKGQA</sequence>
<dbReference type="EMBL" id="PYNF01000016">
    <property type="protein sequence ID" value="PSU96221.1"/>
    <property type="molecule type" value="Genomic_DNA"/>
</dbReference>
<keyword evidence="8 12" id="KW-0460">Magnesium</keyword>
<dbReference type="InterPro" id="IPR000941">
    <property type="entry name" value="Enolase"/>
</dbReference>
<dbReference type="Proteomes" id="UP000240728">
    <property type="component" value="Unassembled WGS sequence"/>
</dbReference>
<feature type="binding site" evidence="12 15">
    <location>
        <position position="292"/>
    </location>
    <ligand>
        <name>Mg(2+)</name>
        <dbReference type="ChEBI" id="CHEBI:18420"/>
    </ligand>
</feature>
<name>A0A2T3QTL4_9GAMM</name>
<dbReference type="NCBIfam" id="TIGR01060">
    <property type="entry name" value="eno"/>
    <property type="match status" value="1"/>
</dbReference>
<evidence type="ECO:0000256" key="6">
    <source>
        <dbReference type="ARBA" id="ARBA00022525"/>
    </source>
</evidence>
<dbReference type="Proteomes" id="UP000241426">
    <property type="component" value="Unassembled WGS sequence"/>
</dbReference>
<feature type="binding site" evidence="12">
    <location>
        <position position="373"/>
    </location>
    <ligand>
        <name>(2R)-2-phosphoglycerate</name>
        <dbReference type="ChEBI" id="CHEBI:58289"/>
    </ligand>
</feature>
<comment type="subcellular location">
    <subcellularLocation>
        <location evidence="12">Cytoplasm</location>
    </subcellularLocation>
    <subcellularLocation>
        <location evidence="12">Secreted</location>
    </subcellularLocation>
    <subcellularLocation>
        <location evidence="12">Cell surface</location>
    </subcellularLocation>
    <text evidence="12">Fractions of enolase are present in both the cytoplasm and on the cell surface.</text>
</comment>
<evidence type="ECO:0000313" key="19">
    <source>
        <dbReference type="EMBL" id="PSX44859.1"/>
    </source>
</evidence>
<comment type="cofactor">
    <cofactor evidence="12">
        <name>Mg(2+)</name>
        <dbReference type="ChEBI" id="CHEBI:18420"/>
    </cofactor>
    <text evidence="12">Binds a second Mg(2+) ion via substrate during catalysis.</text>
</comment>
<comment type="similarity">
    <text evidence="2 12">Belongs to the enolase family.</text>
</comment>
<dbReference type="GO" id="GO:0009986">
    <property type="term" value="C:cell surface"/>
    <property type="evidence" value="ECO:0007669"/>
    <property type="project" value="UniProtKB-SubCell"/>
</dbReference>
<evidence type="ECO:0000259" key="16">
    <source>
        <dbReference type="SMART" id="SM01192"/>
    </source>
</evidence>
<feature type="binding site" evidence="12">
    <location>
        <position position="167"/>
    </location>
    <ligand>
        <name>(2R)-2-phosphoglycerate</name>
        <dbReference type="ChEBI" id="CHEBI:58289"/>
    </ligand>
</feature>
<evidence type="ECO:0000256" key="11">
    <source>
        <dbReference type="ARBA" id="ARBA00045763"/>
    </source>
</evidence>
<dbReference type="CDD" id="cd03313">
    <property type="entry name" value="enolase"/>
    <property type="match status" value="1"/>
</dbReference>
<comment type="subunit">
    <text evidence="12">Component of the RNA degradosome, a multiprotein complex involved in RNA processing and mRNA degradation.</text>
</comment>
<keyword evidence="9 12" id="KW-0324">Glycolysis</keyword>
<feature type="binding site" evidence="14">
    <location>
        <position position="168"/>
    </location>
    <ligand>
        <name>substrate</name>
    </ligand>
</feature>
<evidence type="ECO:0000256" key="5">
    <source>
        <dbReference type="ARBA" id="ARBA00022490"/>
    </source>
</evidence>
<dbReference type="EC" id="4.2.1.11" evidence="3 12"/>
<feature type="domain" description="Enolase N-terminal" evidence="17">
    <location>
        <begin position="4"/>
        <end position="134"/>
    </location>
</feature>
<organism evidence="19 20">
    <name type="scientific">Photobacterium kishitanii</name>
    <dbReference type="NCBI Taxonomy" id="318456"/>
    <lineage>
        <taxon>Bacteria</taxon>
        <taxon>Pseudomonadati</taxon>
        <taxon>Pseudomonadota</taxon>
        <taxon>Gammaproteobacteria</taxon>
        <taxon>Vibrionales</taxon>
        <taxon>Vibrionaceae</taxon>
        <taxon>Photobacterium</taxon>
    </lineage>
</organism>
<evidence type="ECO:0000256" key="2">
    <source>
        <dbReference type="ARBA" id="ARBA00009604"/>
    </source>
</evidence>
<feature type="binding site" evidence="12 15">
    <location>
        <position position="246"/>
    </location>
    <ligand>
        <name>Mg(2+)</name>
        <dbReference type="ChEBI" id="CHEBI:18420"/>
    </ligand>
</feature>
<evidence type="ECO:0000256" key="4">
    <source>
        <dbReference type="ARBA" id="ARBA00017068"/>
    </source>
</evidence>
<comment type="caution">
    <text evidence="19">The sequence shown here is derived from an EMBL/GenBank/DDBJ whole genome shotgun (WGS) entry which is preliminary data.</text>
</comment>
<feature type="binding site" evidence="12">
    <location>
        <position position="374"/>
    </location>
    <ligand>
        <name>(2R)-2-phosphoglycerate</name>
        <dbReference type="ChEBI" id="CHEBI:58289"/>
    </ligand>
</feature>
<feature type="binding site" evidence="14">
    <location>
        <position position="319"/>
    </location>
    <ligand>
        <name>substrate</name>
    </ligand>
</feature>
<dbReference type="InterPro" id="IPR020810">
    <property type="entry name" value="Enolase_C"/>
</dbReference>
<dbReference type="SUPFAM" id="SSF54826">
    <property type="entry name" value="Enolase N-terminal domain-like"/>
    <property type="match status" value="1"/>
</dbReference>
<feature type="binding site" evidence="12 15">
    <location>
        <position position="319"/>
    </location>
    <ligand>
        <name>Mg(2+)</name>
        <dbReference type="ChEBI" id="CHEBI:18420"/>
    </ligand>
</feature>
<dbReference type="EMBL" id="PYOZ01000006">
    <property type="protein sequence ID" value="PSX44859.1"/>
    <property type="molecule type" value="Genomic_DNA"/>
</dbReference>
<feature type="binding site" evidence="14">
    <location>
        <position position="395"/>
    </location>
    <ligand>
        <name>substrate</name>
    </ligand>
</feature>
<proteinExistence type="inferred from homology"/>
<dbReference type="STRING" id="318456.GCA_001455895_01445"/>
<dbReference type="AlphaFoldDB" id="A0A2T3QTL4"/>
<dbReference type="SFLD" id="SFLDG00178">
    <property type="entry name" value="enolase"/>
    <property type="match status" value="1"/>
</dbReference>
<evidence type="ECO:0000313" key="20">
    <source>
        <dbReference type="Proteomes" id="UP000240728"/>
    </source>
</evidence>
<dbReference type="PRINTS" id="PR00148">
    <property type="entry name" value="ENOLASE"/>
</dbReference>
<gene>
    <name evidence="12" type="primary">eno</name>
    <name evidence="19" type="ORF">C0W53_12315</name>
    <name evidence="18" type="ORF">C9J27_16750</name>
</gene>
<evidence type="ECO:0000256" key="3">
    <source>
        <dbReference type="ARBA" id="ARBA00012058"/>
    </source>
</evidence>
<evidence type="ECO:0000256" key="1">
    <source>
        <dbReference type="ARBA" id="ARBA00005031"/>
    </source>
</evidence>
<dbReference type="GeneID" id="29943904"/>
<dbReference type="PANTHER" id="PTHR11902">
    <property type="entry name" value="ENOLASE"/>
    <property type="match status" value="1"/>
</dbReference>
<evidence type="ECO:0000313" key="18">
    <source>
        <dbReference type="EMBL" id="PSU96221.1"/>
    </source>
</evidence>
<comment type="cofactor">
    <cofactor evidence="15">
        <name>Mg(2+)</name>
        <dbReference type="ChEBI" id="CHEBI:18420"/>
    </cofactor>
    <text evidence="15">Mg(2+) is required for catalysis and for stabilizing the dimer.</text>
</comment>
<dbReference type="PROSITE" id="PS00164">
    <property type="entry name" value="ENOLASE"/>
    <property type="match status" value="1"/>
</dbReference>
<evidence type="ECO:0000313" key="21">
    <source>
        <dbReference type="Proteomes" id="UP000241426"/>
    </source>
</evidence>
<dbReference type="HAMAP" id="MF_00318">
    <property type="entry name" value="Enolase"/>
    <property type="match status" value="1"/>
</dbReference>
<keyword evidence="6 12" id="KW-0964">Secreted</keyword>
<dbReference type="Gene3D" id="3.20.20.120">
    <property type="entry name" value="Enolase-like C-terminal domain"/>
    <property type="match status" value="1"/>
</dbReference>
<dbReference type="PANTHER" id="PTHR11902:SF1">
    <property type="entry name" value="ENOLASE"/>
    <property type="match status" value="1"/>
</dbReference>
<keyword evidence="5 12" id="KW-0963">Cytoplasm</keyword>
<dbReference type="Pfam" id="PF00113">
    <property type="entry name" value="Enolase_C"/>
    <property type="match status" value="1"/>
</dbReference>
<accession>A0A0B7J563</accession>
<keyword evidence="18" id="KW-0670">Pyruvate</keyword>
<dbReference type="SMART" id="SM01192">
    <property type="entry name" value="Enolase_C"/>
    <property type="match status" value="1"/>
</dbReference>
<accession>A0A2T3QTL4</accession>
<evidence type="ECO:0000256" key="12">
    <source>
        <dbReference type="HAMAP-Rule" id="MF_00318"/>
    </source>
</evidence>
<reference evidence="20 21" key="1">
    <citation type="submission" date="2018-01" db="EMBL/GenBank/DDBJ databases">
        <title>Whole genome sequencing of Histamine producing bacteria.</title>
        <authorList>
            <person name="Butler K."/>
        </authorList>
    </citation>
    <scope>NUCLEOTIDE SEQUENCE [LARGE SCALE GENOMIC DNA]</scope>
    <source>
        <strain evidence="19 20">A1-4</strain>
        <strain evidence="18 21">FS-7.2</strain>
    </source>
</reference>
<keyword evidence="20" id="KW-1185">Reference proteome</keyword>
<keyword evidence="7 12" id="KW-0479">Metal-binding</keyword>
<evidence type="ECO:0000256" key="8">
    <source>
        <dbReference type="ARBA" id="ARBA00022842"/>
    </source>
</evidence>
<feature type="domain" description="Enolase C-terminal TIM barrel" evidence="16">
    <location>
        <begin position="143"/>
        <end position="432"/>
    </location>
</feature>
<dbReference type="GO" id="GO:0004634">
    <property type="term" value="F:phosphopyruvate hydratase activity"/>
    <property type="evidence" value="ECO:0007669"/>
    <property type="project" value="UniProtKB-UniRule"/>
</dbReference>
<evidence type="ECO:0000256" key="9">
    <source>
        <dbReference type="ARBA" id="ARBA00023152"/>
    </source>
</evidence>
<evidence type="ECO:0000256" key="14">
    <source>
        <dbReference type="PIRSR" id="PIRSR001400-2"/>
    </source>
</evidence>
<dbReference type="SFLD" id="SFLDS00001">
    <property type="entry name" value="Enolase"/>
    <property type="match status" value="1"/>
</dbReference>